<dbReference type="RefSeq" id="WP_122227521.1">
    <property type="nucleotide sequence ID" value="NZ_RBQG01000029.1"/>
</dbReference>
<comment type="caution">
    <text evidence="1">The sequence shown here is derived from an EMBL/GenBank/DDBJ whole genome shotgun (WGS) entry which is preliminary data.</text>
</comment>
<reference evidence="3 4" key="1">
    <citation type="submission" date="2018-08" db="EMBL/GenBank/DDBJ databases">
        <title>Recombination of ecologically and evolutionarily significant loci maintains genetic cohesion in the Pseudomonas syringae species complex.</title>
        <authorList>
            <person name="Dillon M."/>
            <person name="Thakur S."/>
            <person name="Almeida R.N.D."/>
            <person name="Weir B.S."/>
            <person name="Guttman D.S."/>
        </authorList>
    </citation>
    <scope>NUCLEOTIDE SEQUENCE [LARGE SCALE GENOMIC DNA]</scope>
    <source>
        <strain evidence="2 4">ICMP 13052</strain>
        <strain evidence="1 3">ICMP 4330</strain>
    </source>
</reference>
<gene>
    <name evidence="2" type="ORF">ALQ08_200244</name>
    <name evidence="1" type="ORF">ALQ28_200028</name>
</gene>
<proteinExistence type="predicted"/>
<dbReference type="Proteomes" id="UP000267908">
    <property type="component" value="Unassembled WGS sequence"/>
</dbReference>
<sequence>MAELKVVPPPKLKRDYTGKRVRTLREFRNGWGIIPIGSLAVIDHQSPKGSSLVIDTCSCCGLKPIISSIKASDIEFVE</sequence>
<name>A0A3M4BIC9_9PSED</name>
<evidence type="ECO:0000313" key="1">
    <source>
        <dbReference type="EMBL" id="RMP18300.1"/>
    </source>
</evidence>
<protein>
    <submittedName>
        <fullName evidence="1">Uncharacterized protein</fullName>
    </submittedName>
</protein>
<dbReference type="Proteomes" id="UP000269044">
    <property type="component" value="Unassembled WGS sequence"/>
</dbReference>
<organism evidence="1 3">
    <name type="scientific">Pseudomonas syringae pv. delphinii</name>
    <dbReference type="NCBI Taxonomy" id="192088"/>
    <lineage>
        <taxon>Bacteria</taxon>
        <taxon>Pseudomonadati</taxon>
        <taxon>Pseudomonadota</taxon>
        <taxon>Gammaproteobacteria</taxon>
        <taxon>Pseudomonadales</taxon>
        <taxon>Pseudomonadaceae</taxon>
        <taxon>Pseudomonas</taxon>
    </lineage>
</organism>
<accession>A0A3M4BIC9</accession>
<dbReference type="EMBL" id="RBQG01000029">
    <property type="protein sequence ID" value="RMP18300.1"/>
    <property type="molecule type" value="Genomic_DNA"/>
</dbReference>
<evidence type="ECO:0000313" key="4">
    <source>
        <dbReference type="Proteomes" id="UP000269044"/>
    </source>
</evidence>
<evidence type="ECO:0000313" key="2">
    <source>
        <dbReference type="EMBL" id="RMQ26952.1"/>
    </source>
</evidence>
<evidence type="ECO:0000313" key="3">
    <source>
        <dbReference type="Proteomes" id="UP000267908"/>
    </source>
</evidence>
<dbReference type="EMBL" id="RBRA01000071">
    <property type="protein sequence ID" value="RMQ26952.1"/>
    <property type="molecule type" value="Genomic_DNA"/>
</dbReference>
<dbReference type="AlphaFoldDB" id="A0A3M4BIC9"/>